<evidence type="ECO:0000256" key="5">
    <source>
        <dbReference type="SAM" id="Phobius"/>
    </source>
</evidence>
<dbReference type="Gene3D" id="3.40.50.10140">
    <property type="entry name" value="Toll/interleukin-1 receptor homology (TIR) domain"/>
    <property type="match status" value="1"/>
</dbReference>
<name>A0ABV7MH80_9PROT</name>
<comment type="caution">
    <text evidence="7">The sequence shown here is derived from an EMBL/GenBank/DDBJ whole genome shotgun (WGS) entry which is preliminary data.</text>
</comment>
<feature type="repeat" description="WD" evidence="3">
    <location>
        <begin position="450"/>
        <end position="491"/>
    </location>
</feature>
<dbReference type="InterPro" id="IPR035897">
    <property type="entry name" value="Toll_tir_struct_dom_sf"/>
</dbReference>
<reference evidence="8" key="1">
    <citation type="journal article" date="2019" name="Int. J. Syst. Evol. Microbiol.">
        <title>The Global Catalogue of Microorganisms (GCM) 10K type strain sequencing project: providing services to taxonomists for standard genome sequencing and annotation.</title>
        <authorList>
            <consortium name="The Broad Institute Genomics Platform"/>
            <consortium name="The Broad Institute Genome Sequencing Center for Infectious Disease"/>
            <person name="Wu L."/>
            <person name="Ma J."/>
        </authorList>
    </citation>
    <scope>NUCLEOTIDE SEQUENCE [LARGE SCALE GENOMIC DNA]</scope>
    <source>
        <strain evidence="8">KCTC 22245</strain>
    </source>
</reference>
<keyword evidence="1 3" id="KW-0853">WD repeat</keyword>
<keyword evidence="5" id="KW-0472">Membrane</keyword>
<keyword evidence="7" id="KW-0675">Receptor</keyword>
<dbReference type="PROSITE" id="PS50104">
    <property type="entry name" value="TIR"/>
    <property type="match status" value="1"/>
</dbReference>
<dbReference type="EMBL" id="JBHRVA010000003">
    <property type="protein sequence ID" value="MFC3303621.1"/>
    <property type="molecule type" value="Genomic_DNA"/>
</dbReference>
<feature type="transmembrane region" description="Helical" evidence="5">
    <location>
        <begin position="614"/>
        <end position="635"/>
    </location>
</feature>
<keyword evidence="8" id="KW-1185">Reference proteome</keyword>
<sequence length="701" mass="76061">MVDVFVSYSREDKEKVRIIAEELQRAGLRVWWDPHIKTGAGFREEITQNLTAARVVVVVWSRTSVASRFVCDEADEGAQYDRLYPALVDLVDIPLGFRQIQTHDLTRWHGSRNDKSLKEFIATVAEGAKSSAPRRPTPAPPPERPAEPAPKPKRKPAPAQRKSRHAAAPKRRYTVTGRNIRLALVFRSLLMAALITAGFGALAYTSDFVFPSLRPVLIGAVFLLTFFSRYVSFLADKAMGGAASLKLLSGSFLTLLFFGALFIAPIITEGRIYASALEEVKVEGIEGADINSVAISGDGRLMVTSSDDSQARLWSVDTGVGLGVFPNHENWVWHADFSPDGEEVVTASRDLTARVWSVAGQKERLVLDGHRATVYVAKFSPDGETIATGSGDGDIRVFNAESGELLGTMSGHSDDVRSLAFSPDGRYLASASADGTVRLWNALSRRFIRIVGRADPWNEVAWDEAGTRLAAAGDNGSVIVWNPSGTRLMQTSVPGKAFGLAFTRKDSQLAVGSIDSLVHILDARSGDELLTLAGHEDAVRDVTARPGEPILISASRDNTARVWSAVSGEEEQIVGHIESAVKLPVPIDLPPVAMASRAPTPMDFAENRQDTPFLIGKGFATAVALLMTGLLLKALFSVTPLRKMARLMIPALTGLGVVYYLALMLSALPVEASMLWGTLLFVPAAVFALFRWLLAVSLFKR</sequence>
<dbReference type="PANTHER" id="PTHR44019:SF8">
    <property type="entry name" value="POC1 CENTRIOLAR PROTEIN HOMOLOG"/>
    <property type="match status" value="1"/>
</dbReference>
<proteinExistence type="predicted"/>
<dbReference type="InterPro" id="IPR000157">
    <property type="entry name" value="TIR_dom"/>
</dbReference>
<feature type="transmembrane region" description="Helical" evidence="5">
    <location>
        <begin position="674"/>
        <end position="694"/>
    </location>
</feature>
<feature type="region of interest" description="Disordered" evidence="4">
    <location>
        <begin position="127"/>
        <end position="171"/>
    </location>
</feature>
<dbReference type="CDD" id="cd00200">
    <property type="entry name" value="WD40"/>
    <property type="match status" value="1"/>
</dbReference>
<dbReference type="InterPro" id="IPR001680">
    <property type="entry name" value="WD40_rpt"/>
</dbReference>
<evidence type="ECO:0000256" key="1">
    <source>
        <dbReference type="ARBA" id="ARBA00022574"/>
    </source>
</evidence>
<dbReference type="Pfam" id="PF00400">
    <property type="entry name" value="WD40"/>
    <property type="match status" value="5"/>
</dbReference>
<feature type="repeat" description="WD" evidence="3">
    <location>
        <begin position="367"/>
        <end position="408"/>
    </location>
</feature>
<feature type="transmembrane region" description="Helical" evidence="5">
    <location>
        <begin position="180"/>
        <end position="204"/>
    </location>
</feature>
<dbReference type="SUPFAM" id="SSF52200">
    <property type="entry name" value="Toll/Interleukin receptor TIR domain"/>
    <property type="match status" value="1"/>
</dbReference>
<dbReference type="PROSITE" id="PS50082">
    <property type="entry name" value="WD_REPEATS_2"/>
    <property type="match status" value="6"/>
</dbReference>
<evidence type="ECO:0000259" key="6">
    <source>
        <dbReference type="PROSITE" id="PS50104"/>
    </source>
</evidence>
<dbReference type="InterPro" id="IPR020472">
    <property type="entry name" value="WD40_PAC1"/>
</dbReference>
<accession>A0ABV7MH80</accession>
<dbReference type="SMART" id="SM00320">
    <property type="entry name" value="WD40"/>
    <property type="match status" value="7"/>
</dbReference>
<dbReference type="SUPFAM" id="SSF50978">
    <property type="entry name" value="WD40 repeat-like"/>
    <property type="match status" value="1"/>
</dbReference>
<keyword evidence="2" id="KW-0677">Repeat</keyword>
<dbReference type="PROSITE" id="PS50294">
    <property type="entry name" value="WD_REPEATS_REGION"/>
    <property type="match status" value="4"/>
</dbReference>
<evidence type="ECO:0000256" key="2">
    <source>
        <dbReference type="ARBA" id="ARBA00022737"/>
    </source>
</evidence>
<feature type="repeat" description="WD" evidence="3">
    <location>
        <begin position="290"/>
        <end position="319"/>
    </location>
</feature>
<evidence type="ECO:0000313" key="7">
    <source>
        <dbReference type="EMBL" id="MFC3303621.1"/>
    </source>
</evidence>
<feature type="compositionally biased region" description="Basic residues" evidence="4">
    <location>
        <begin position="151"/>
        <end position="171"/>
    </location>
</feature>
<dbReference type="Gene3D" id="2.130.10.10">
    <property type="entry name" value="YVTN repeat-like/Quinoprotein amine dehydrogenase"/>
    <property type="match status" value="3"/>
</dbReference>
<feature type="compositionally biased region" description="Pro residues" evidence="4">
    <location>
        <begin position="135"/>
        <end position="149"/>
    </location>
</feature>
<feature type="transmembrane region" description="Helical" evidence="5">
    <location>
        <begin position="247"/>
        <end position="267"/>
    </location>
</feature>
<protein>
    <submittedName>
        <fullName evidence="7">Toll/interleukin-1 receptor domain-containing protein</fullName>
    </submittedName>
</protein>
<keyword evidence="5" id="KW-1133">Transmembrane helix</keyword>
<dbReference type="PRINTS" id="PR00320">
    <property type="entry name" value="GPROTEINBRPT"/>
</dbReference>
<feature type="repeat" description="WD" evidence="3">
    <location>
        <begin position="409"/>
        <end position="450"/>
    </location>
</feature>
<dbReference type="InterPro" id="IPR036322">
    <property type="entry name" value="WD40_repeat_dom_sf"/>
</dbReference>
<dbReference type="Proteomes" id="UP001595607">
    <property type="component" value="Unassembled WGS sequence"/>
</dbReference>
<feature type="repeat" description="WD" evidence="3">
    <location>
        <begin position="532"/>
        <end position="573"/>
    </location>
</feature>
<feature type="transmembrane region" description="Helical" evidence="5">
    <location>
        <begin position="647"/>
        <end position="668"/>
    </location>
</feature>
<organism evidence="7 8">
    <name type="scientific">Parvularcula lutaonensis</name>
    <dbReference type="NCBI Taxonomy" id="491923"/>
    <lineage>
        <taxon>Bacteria</taxon>
        <taxon>Pseudomonadati</taxon>
        <taxon>Pseudomonadota</taxon>
        <taxon>Alphaproteobacteria</taxon>
        <taxon>Parvularculales</taxon>
        <taxon>Parvularculaceae</taxon>
        <taxon>Parvularcula</taxon>
    </lineage>
</organism>
<feature type="transmembrane region" description="Helical" evidence="5">
    <location>
        <begin position="216"/>
        <end position="235"/>
    </location>
</feature>
<keyword evidence="5" id="KW-0812">Transmembrane</keyword>
<evidence type="ECO:0000313" key="8">
    <source>
        <dbReference type="Proteomes" id="UP001595607"/>
    </source>
</evidence>
<dbReference type="RefSeq" id="WP_189576342.1">
    <property type="nucleotide sequence ID" value="NZ_BMXU01000002.1"/>
</dbReference>
<dbReference type="InterPro" id="IPR050505">
    <property type="entry name" value="WDR55/POC1"/>
</dbReference>
<evidence type="ECO:0000256" key="4">
    <source>
        <dbReference type="SAM" id="MobiDB-lite"/>
    </source>
</evidence>
<gene>
    <name evidence="7" type="ORF">ACFONP_12870</name>
</gene>
<feature type="repeat" description="WD" evidence="3">
    <location>
        <begin position="325"/>
        <end position="366"/>
    </location>
</feature>
<dbReference type="PANTHER" id="PTHR44019">
    <property type="entry name" value="WD REPEAT-CONTAINING PROTEIN 55"/>
    <property type="match status" value="1"/>
</dbReference>
<dbReference type="InterPro" id="IPR015943">
    <property type="entry name" value="WD40/YVTN_repeat-like_dom_sf"/>
</dbReference>
<evidence type="ECO:0000256" key="3">
    <source>
        <dbReference type="PROSITE-ProRule" id="PRU00221"/>
    </source>
</evidence>
<dbReference type="Pfam" id="PF13676">
    <property type="entry name" value="TIR_2"/>
    <property type="match status" value="1"/>
</dbReference>
<feature type="domain" description="TIR" evidence="6">
    <location>
        <begin position="1"/>
        <end position="129"/>
    </location>
</feature>